<dbReference type="OrthoDB" id="8586159at2"/>
<organism evidence="3 4">
    <name type="scientific">Acidovorax temperans</name>
    <dbReference type="NCBI Taxonomy" id="80878"/>
    <lineage>
        <taxon>Bacteria</taxon>
        <taxon>Pseudomonadati</taxon>
        <taxon>Pseudomonadota</taxon>
        <taxon>Betaproteobacteria</taxon>
        <taxon>Burkholderiales</taxon>
        <taxon>Comamonadaceae</taxon>
        <taxon>Acidovorax</taxon>
    </lineage>
</organism>
<protein>
    <submittedName>
        <fullName evidence="3">Phospholipase</fullName>
    </submittedName>
</protein>
<evidence type="ECO:0000313" key="4">
    <source>
        <dbReference type="Proteomes" id="UP000032566"/>
    </source>
</evidence>
<name>A0A0D7KGX3_9BURK</name>
<dbReference type="STRING" id="80878.RP29_00090"/>
<sequence>MKALRIHAGPLAYQHLAQRGLQPSDVGVVPAAAGGPKGLILGPLDRFLFGHWLPQSAQPVHLVGASIGAWRMATACLNDPVAALQRLEDAYVRQHYEVPPGKKRPPASQVSEQFGQNLQSFYAGRVDEVLQHPRYHLHLIAARGRHVLGREHPVATPLGYLGAFFSNTVHRKALGAWLERVVFSSPLGDGPAGAPLSAPLPFGTHDFRTRQVRLTPANFMDALQASCSIPFVLQAVHHIAGAPPGAYWDGGLTDYHMHLAYHQPQVAINNIAAGAYSESAIGRFDSQSAVNSSEASQGAGLVLYPHFQHQVVPGWLDKTLRWRHKATPALDSMVVLSPDPQWVKTLPNAKLPDRQDFTHYGPDTAARSKAWLAATGAAQQLADELAQWLHRPDMGAVHRL</sequence>
<evidence type="ECO:0000259" key="2">
    <source>
        <dbReference type="Pfam" id="PF01734"/>
    </source>
</evidence>
<dbReference type="GO" id="GO:0006629">
    <property type="term" value="P:lipid metabolic process"/>
    <property type="evidence" value="ECO:0007669"/>
    <property type="project" value="UniProtKB-KW"/>
</dbReference>
<reference evidence="3 4" key="1">
    <citation type="submission" date="2014-12" db="EMBL/GenBank/DDBJ databases">
        <title>Isolation of bacteria from lake water.</title>
        <authorList>
            <person name="Sheng K.-Y."/>
            <person name="Chin P.-S."/>
            <person name="Chan K.-G."/>
            <person name="Tan G.S."/>
        </authorList>
    </citation>
    <scope>NUCLEOTIDE SEQUENCE [LARGE SCALE GENOMIC DNA]</scope>
    <source>
        <strain evidence="3 4">KY4</strain>
    </source>
</reference>
<dbReference type="PATRIC" id="fig|80878.5.peg.20"/>
<gene>
    <name evidence="3" type="ORF">RP29_00090</name>
</gene>
<dbReference type="RefSeq" id="WP_044394606.1">
    <property type="nucleotide sequence ID" value="NZ_JXYQ01000001.1"/>
</dbReference>
<dbReference type="AlphaFoldDB" id="A0A0D7KGX3"/>
<dbReference type="EMBL" id="JXYQ01000001">
    <property type="protein sequence ID" value="KJA12488.1"/>
    <property type="molecule type" value="Genomic_DNA"/>
</dbReference>
<feature type="domain" description="PNPLA" evidence="2">
    <location>
        <begin position="57"/>
        <end position="254"/>
    </location>
</feature>
<evidence type="ECO:0000313" key="3">
    <source>
        <dbReference type="EMBL" id="KJA12488.1"/>
    </source>
</evidence>
<dbReference type="SUPFAM" id="SSF52151">
    <property type="entry name" value="FabD/lysophospholipase-like"/>
    <property type="match status" value="1"/>
</dbReference>
<dbReference type="InterPro" id="IPR002641">
    <property type="entry name" value="PNPLA_dom"/>
</dbReference>
<proteinExistence type="predicted"/>
<dbReference type="InterPro" id="IPR016035">
    <property type="entry name" value="Acyl_Trfase/lysoPLipase"/>
</dbReference>
<accession>A0A0D7KGX3</accession>
<evidence type="ECO:0000256" key="1">
    <source>
        <dbReference type="ARBA" id="ARBA00023098"/>
    </source>
</evidence>
<comment type="caution">
    <text evidence="3">The sequence shown here is derived from an EMBL/GenBank/DDBJ whole genome shotgun (WGS) entry which is preliminary data.</text>
</comment>
<keyword evidence="4" id="KW-1185">Reference proteome</keyword>
<dbReference type="Pfam" id="PF01734">
    <property type="entry name" value="Patatin"/>
    <property type="match status" value="1"/>
</dbReference>
<dbReference type="Proteomes" id="UP000032566">
    <property type="component" value="Unassembled WGS sequence"/>
</dbReference>
<keyword evidence="1" id="KW-0443">Lipid metabolism</keyword>